<evidence type="ECO:0000256" key="4">
    <source>
        <dbReference type="ARBA" id="ARBA00023163"/>
    </source>
</evidence>
<reference evidence="6" key="1">
    <citation type="submission" date="2020-12" db="EMBL/GenBank/DDBJ databases">
        <title>Marinomonas arctica sp. nov., a psychrotolerant bacterium isolated from the Arctic.</title>
        <authorList>
            <person name="Zhang Y."/>
        </authorList>
    </citation>
    <scope>NUCLEOTIDE SEQUENCE</scope>
    <source>
        <strain evidence="6">C1424</strain>
    </source>
</reference>
<evidence type="ECO:0000256" key="3">
    <source>
        <dbReference type="ARBA" id="ARBA00023125"/>
    </source>
</evidence>
<dbReference type="PANTHER" id="PTHR30537">
    <property type="entry name" value="HTH-TYPE TRANSCRIPTIONAL REGULATOR"/>
    <property type="match status" value="1"/>
</dbReference>
<dbReference type="Pfam" id="PF00126">
    <property type="entry name" value="HTH_1"/>
    <property type="match status" value="1"/>
</dbReference>
<dbReference type="Gene3D" id="1.10.10.10">
    <property type="entry name" value="Winged helix-like DNA-binding domain superfamily/Winged helix DNA-binding domain"/>
    <property type="match status" value="1"/>
</dbReference>
<keyword evidence="2" id="KW-0805">Transcription regulation</keyword>
<dbReference type="Pfam" id="PF03466">
    <property type="entry name" value="LysR_substrate"/>
    <property type="match status" value="1"/>
</dbReference>
<comment type="similarity">
    <text evidence="1">Belongs to the LysR transcriptional regulatory family.</text>
</comment>
<name>A0A934JNZ8_9GAMM</name>
<evidence type="ECO:0000256" key="2">
    <source>
        <dbReference type="ARBA" id="ARBA00023015"/>
    </source>
</evidence>
<dbReference type="InterPro" id="IPR000847">
    <property type="entry name" value="LysR_HTH_N"/>
</dbReference>
<dbReference type="PANTHER" id="PTHR30537:SF58">
    <property type="entry name" value="HTH-TYPE TRANSCRIPTIONAL REGULATOR PERR"/>
    <property type="match status" value="1"/>
</dbReference>
<dbReference type="SUPFAM" id="SSF53850">
    <property type="entry name" value="Periplasmic binding protein-like II"/>
    <property type="match status" value="1"/>
</dbReference>
<dbReference type="InterPro" id="IPR005119">
    <property type="entry name" value="LysR_subst-bd"/>
</dbReference>
<comment type="caution">
    <text evidence="6">The sequence shown here is derived from an EMBL/GenBank/DDBJ whole genome shotgun (WGS) entry which is preliminary data.</text>
</comment>
<dbReference type="InterPro" id="IPR036388">
    <property type="entry name" value="WH-like_DNA-bd_sf"/>
</dbReference>
<dbReference type="GO" id="GO:0006351">
    <property type="term" value="P:DNA-templated transcription"/>
    <property type="evidence" value="ECO:0007669"/>
    <property type="project" value="TreeGrafter"/>
</dbReference>
<dbReference type="EMBL" id="JAEMNX010000031">
    <property type="protein sequence ID" value="MBJ7539760.1"/>
    <property type="molecule type" value="Genomic_DNA"/>
</dbReference>
<keyword evidence="4" id="KW-0804">Transcription</keyword>
<dbReference type="GO" id="GO:0043565">
    <property type="term" value="F:sequence-specific DNA binding"/>
    <property type="evidence" value="ECO:0007669"/>
    <property type="project" value="TreeGrafter"/>
</dbReference>
<proteinExistence type="inferred from homology"/>
<dbReference type="FunFam" id="1.10.10.10:FF:000001">
    <property type="entry name" value="LysR family transcriptional regulator"/>
    <property type="match status" value="1"/>
</dbReference>
<accession>A0A934JNZ8</accession>
<evidence type="ECO:0000313" key="6">
    <source>
        <dbReference type="EMBL" id="MBJ7539760.1"/>
    </source>
</evidence>
<keyword evidence="7" id="KW-1185">Reference proteome</keyword>
<sequence>MRNLNNLATFVQVAKHESVTKASEKLHLTQQAVSYQIKKLEDELGVLLFKRAHRKIYLTQEGRSLLKTTEKHLSALEHDIFKVKHDHSTIVGPIKIGTTMELANLILVPMIVSFKKRYPQVNVELALQDDAATVKNIIHSEADLGVVVFSSEAQLLHITPIKKERFITLASTEFMKAHGPFNSFRDVIDSNIIDYHPDCPSMKTWLNKNDKTMVKYLEIKTASMSANDDRLIKQLVMSHLGIANVPEALFEEELKKGTVVEVLPQAQSITAGIDLISMKGRVLPPQVEAFIDHLKVFFAI</sequence>
<dbReference type="GO" id="GO:0003700">
    <property type="term" value="F:DNA-binding transcription factor activity"/>
    <property type="evidence" value="ECO:0007669"/>
    <property type="project" value="InterPro"/>
</dbReference>
<feature type="domain" description="HTH lysR-type" evidence="5">
    <location>
        <begin position="1"/>
        <end position="59"/>
    </location>
</feature>
<dbReference type="InterPro" id="IPR058163">
    <property type="entry name" value="LysR-type_TF_proteobact-type"/>
</dbReference>
<evidence type="ECO:0000313" key="7">
    <source>
        <dbReference type="Proteomes" id="UP000628710"/>
    </source>
</evidence>
<dbReference type="Proteomes" id="UP000628710">
    <property type="component" value="Unassembled WGS sequence"/>
</dbReference>
<dbReference type="PROSITE" id="PS50931">
    <property type="entry name" value="HTH_LYSR"/>
    <property type="match status" value="1"/>
</dbReference>
<dbReference type="RefSeq" id="WP_199470155.1">
    <property type="nucleotide sequence ID" value="NZ_JAEMNX010000031.1"/>
</dbReference>
<dbReference type="AlphaFoldDB" id="A0A934JNZ8"/>
<keyword evidence="3" id="KW-0238">DNA-binding</keyword>
<gene>
    <name evidence="6" type="ORF">I8J31_18975</name>
</gene>
<organism evidence="6 7">
    <name type="scientific">Marinomonas transparens</name>
    <dbReference type="NCBI Taxonomy" id="2795388"/>
    <lineage>
        <taxon>Bacteria</taxon>
        <taxon>Pseudomonadati</taxon>
        <taxon>Pseudomonadota</taxon>
        <taxon>Gammaproteobacteria</taxon>
        <taxon>Oceanospirillales</taxon>
        <taxon>Oceanospirillaceae</taxon>
        <taxon>Marinomonas</taxon>
    </lineage>
</organism>
<dbReference type="Gene3D" id="3.40.190.290">
    <property type="match status" value="1"/>
</dbReference>
<dbReference type="PRINTS" id="PR00039">
    <property type="entry name" value="HTHLYSR"/>
</dbReference>
<evidence type="ECO:0000256" key="1">
    <source>
        <dbReference type="ARBA" id="ARBA00009437"/>
    </source>
</evidence>
<dbReference type="SUPFAM" id="SSF46785">
    <property type="entry name" value="Winged helix' DNA-binding domain"/>
    <property type="match status" value="1"/>
</dbReference>
<evidence type="ECO:0000259" key="5">
    <source>
        <dbReference type="PROSITE" id="PS50931"/>
    </source>
</evidence>
<protein>
    <submittedName>
        <fullName evidence="6">LysR family transcriptional regulator</fullName>
    </submittedName>
</protein>
<dbReference type="InterPro" id="IPR036390">
    <property type="entry name" value="WH_DNA-bd_sf"/>
</dbReference>